<evidence type="ECO:0000256" key="6">
    <source>
        <dbReference type="ARBA" id="ARBA00022692"/>
    </source>
</evidence>
<feature type="compositionally biased region" description="Acidic residues" evidence="10">
    <location>
        <begin position="333"/>
        <end position="344"/>
    </location>
</feature>
<feature type="transmembrane region" description="Helical" evidence="11">
    <location>
        <begin position="115"/>
        <end position="137"/>
    </location>
</feature>
<dbReference type="OrthoDB" id="166803at2759"/>
<evidence type="ECO:0000256" key="8">
    <source>
        <dbReference type="ARBA" id="ARBA00023034"/>
    </source>
</evidence>
<dbReference type="GO" id="GO:0000022">
    <property type="term" value="P:mitotic spindle elongation"/>
    <property type="evidence" value="ECO:0007669"/>
    <property type="project" value="TreeGrafter"/>
</dbReference>
<dbReference type="PANTHER" id="PTHR47549:SF1">
    <property type="entry name" value="GOLGI APPARATUS MEMBRANE PROTEIN TVP38"/>
    <property type="match status" value="1"/>
</dbReference>
<keyword evidence="6 11" id="KW-0812">Transmembrane</keyword>
<evidence type="ECO:0000256" key="1">
    <source>
        <dbReference type="ARBA" id="ARBA00002978"/>
    </source>
</evidence>
<dbReference type="InterPro" id="IPR051076">
    <property type="entry name" value="Golgi_membrane_TVP38/TMEM64"/>
</dbReference>
<dbReference type="AlphaFoldDB" id="A0A0D2C4F6"/>
<gene>
    <name evidence="13" type="ORF">PV07_08553</name>
</gene>
<evidence type="ECO:0000256" key="9">
    <source>
        <dbReference type="ARBA" id="ARBA00023136"/>
    </source>
</evidence>
<evidence type="ECO:0000313" key="13">
    <source>
        <dbReference type="EMBL" id="KIW25370.1"/>
    </source>
</evidence>
<feature type="compositionally biased region" description="Polar residues" evidence="10">
    <location>
        <begin position="30"/>
        <end position="42"/>
    </location>
</feature>
<protein>
    <recommendedName>
        <fullName evidence="4">Golgi apparatus membrane protein TVP38</fullName>
    </recommendedName>
    <alternativeName>
        <fullName evidence="5">Golgi apparatus membrane protein tvp38</fullName>
    </alternativeName>
</protein>
<evidence type="ECO:0000313" key="14">
    <source>
        <dbReference type="Proteomes" id="UP000054466"/>
    </source>
</evidence>
<evidence type="ECO:0000259" key="12">
    <source>
        <dbReference type="Pfam" id="PF09335"/>
    </source>
</evidence>
<feature type="region of interest" description="Disordered" evidence="10">
    <location>
        <begin position="1"/>
        <end position="42"/>
    </location>
</feature>
<feature type="transmembrane region" description="Helical" evidence="11">
    <location>
        <begin position="267"/>
        <end position="288"/>
    </location>
</feature>
<feature type="transmembrane region" description="Helical" evidence="11">
    <location>
        <begin position="71"/>
        <end position="94"/>
    </location>
</feature>
<dbReference type="Proteomes" id="UP000054466">
    <property type="component" value="Unassembled WGS sequence"/>
</dbReference>
<evidence type="ECO:0000256" key="10">
    <source>
        <dbReference type="SAM" id="MobiDB-lite"/>
    </source>
</evidence>
<comment type="similarity">
    <text evidence="3">Belongs to the TVP38/TMEM64 family.</text>
</comment>
<keyword evidence="9 11" id="KW-0472">Membrane</keyword>
<keyword evidence="14" id="KW-1185">Reference proteome</keyword>
<dbReference type="RefSeq" id="XP_016245586.1">
    <property type="nucleotide sequence ID" value="XM_016395730.1"/>
</dbReference>
<dbReference type="GO" id="GO:0000139">
    <property type="term" value="C:Golgi membrane"/>
    <property type="evidence" value="ECO:0007669"/>
    <property type="project" value="UniProtKB-SubCell"/>
</dbReference>
<dbReference type="InterPro" id="IPR032816">
    <property type="entry name" value="VTT_dom"/>
</dbReference>
<sequence>MAPSPVSLPDSDDESTPAGLLSPWRPPRRSISTGRSSPFAQGRSTAWRDELINNAEKMSRRAFRVWGGMTLLQKILACVGLAALATLGVLFLAFNERIFGWLEPLAERWKHTTGGWTILWAIVFVCAFPPVIGYSTAGTTAGFVYGVGEGWLILASATVAGSFCAFIVSRSILRKWVERMIAHDKRFAAFSLILKHDGLKLLAMIRLCPLPYSLSNGAMSTFPTVSPAMYALATAMVTPKLLVHVFIGSRLAVIARTREKMTMGDRAINYGSIALGAVVGSLTGLYIYRQTMARAKQLEADETNSIRDAARRTGLPPPDFSDDPEAQAAADTVADDTMDYFDESPNERPRYHDETDDDEDVFRKGDGDDDEPVIANIGLHQQKKYEGA</sequence>
<proteinExistence type="inferred from homology"/>
<evidence type="ECO:0000256" key="5">
    <source>
        <dbReference type="ARBA" id="ARBA00020673"/>
    </source>
</evidence>
<dbReference type="HOGENOM" id="CLU_041954_0_0_1"/>
<dbReference type="EMBL" id="KN847044">
    <property type="protein sequence ID" value="KIW25370.1"/>
    <property type="molecule type" value="Genomic_DNA"/>
</dbReference>
<keyword evidence="8" id="KW-0333">Golgi apparatus</keyword>
<organism evidence="13 14">
    <name type="scientific">Cladophialophora immunda</name>
    <dbReference type="NCBI Taxonomy" id="569365"/>
    <lineage>
        <taxon>Eukaryota</taxon>
        <taxon>Fungi</taxon>
        <taxon>Dikarya</taxon>
        <taxon>Ascomycota</taxon>
        <taxon>Pezizomycotina</taxon>
        <taxon>Eurotiomycetes</taxon>
        <taxon>Chaetothyriomycetidae</taxon>
        <taxon>Chaetothyriales</taxon>
        <taxon>Herpotrichiellaceae</taxon>
        <taxon>Cladophialophora</taxon>
    </lineage>
</organism>
<evidence type="ECO:0000256" key="3">
    <source>
        <dbReference type="ARBA" id="ARBA00008640"/>
    </source>
</evidence>
<keyword evidence="7 11" id="KW-1133">Transmembrane helix</keyword>
<dbReference type="PANTHER" id="PTHR47549">
    <property type="entry name" value="GOLGI APPARATUS MEMBRANE PROTEIN TVP38-RELATED"/>
    <property type="match status" value="1"/>
</dbReference>
<accession>A0A0D2C4F6</accession>
<reference evidence="13 14" key="1">
    <citation type="submission" date="2015-01" db="EMBL/GenBank/DDBJ databases">
        <title>The Genome Sequence of Cladophialophora immunda CBS83496.</title>
        <authorList>
            <consortium name="The Broad Institute Genomics Platform"/>
            <person name="Cuomo C."/>
            <person name="de Hoog S."/>
            <person name="Gorbushina A."/>
            <person name="Stielow B."/>
            <person name="Teixiera M."/>
            <person name="Abouelleil A."/>
            <person name="Chapman S.B."/>
            <person name="Priest M."/>
            <person name="Young S.K."/>
            <person name="Wortman J."/>
            <person name="Nusbaum C."/>
            <person name="Birren B."/>
        </authorList>
    </citation>
    <scope>NUCLEOTIDE SEQUENCE [LARGE SCALE GENOMIC DNA]</scope>
    <source>
        <strain evidence="13 14">CBS 83496</strain>
    </source>
</reference>
<evidence type="ECO:0000256" key="4">
    <source>
        <dbReference type="ARBA" id="ARBA00013533"/>
    </source>
</evidence>
<dbReference type="GO" id="GO:0016192">
    <property type="term" value="P:vesicle-mediated transport"/>
    <property type="evidence" value="ECO:0007669"/>
    <property type="project" value="TreeGrafter"/>
</dbReference>
<feature type="domain" description="VTT" evidence="12">
    <location>
        <begin position="139"/>
        <end position="249"/>
    </location>
</feature>
<dbReference type="Pfam" id="PF09335">
    <property type="entry name" value="VTT_dom"/>
    <property type="match status" value="1"/>
</dbReference>
<evidence type="ECO:0000256" key="11">
    <source>
        <dbReference type="SAM" id="Phobius"/>
    </source>
</evidence>
<dbReference type="VEuPathDB" id="FungiDB:PV07_08553"/>
<comment type="function">
    <text evidence="1">Golgi membrane protein involved in vesicular trafficking and spindle migration.</text>
</comment>
<evidence type="ECO:0000256" key="2">
    <source>
        <dbReference type="ARBA" id="ARBA00004653"/>
    </source>
</evidence>
<name>A0A0D2C4F6_9EURO</name>
<comment type="subcellular location">
    <subcellularLocation>
        <location evidence="2">Golgi apparatus membrane</location>
        <topology evidence="2">Multi-pass membrane protein</topology>
    </subcellularLocation>
</comment>
<dbReference type="GeneID" id="27347747"/>
<evidence type="ECO:0000256" key="7">
    <source>
        <dbReference type="ARBA" id="ARBA00022989"/>
    </source>
</evidence>
<feature type="region of interest" description="Disordered" evidence="10">
    <location>
        <begin position="308"/>
        <end position="388"/>
    </location>
</feature>
<feature type="transmembrane region" description="Helical" evidence="11">
    <location>
        <begin position="143"/>
        <end position="167"/>
    </location>
</feature>
<dbReference type="STRING" id="569365.A0A0D2C4F6"/>